<accession>A0ABN9LI96</accession>
<dbReference type="InterPro" id="IPR029201">
    <property type="entry name" value="Jiraiya"/>
</dbReference>
<feature type="region of interest" description="Disordered" evidence="1">
    <location>
        <begin position="186"/>
        <end position="205"/>
    </location>
</feature>
<dbReference type="Proteomes" id="UP001176940">
    <property type="component" value="Unassembled WGS sequence"/>
</dbReference>
<evidence type="ECO:0000313" key="3">
    <source>
        <dbReference type="Proteomes" id="UP001176940"/>
    </source>
</evidence>
<dbReference type="Pfam" id="PF15038">
    <property type="entry name" value="Jiraiya"/>
    <property type="match status" value="1"/>
</dbReference>
<dbReference type="EMBL" id="CAUEEQ010019970">
    <property type="protein sequence ID" value="CAJ0942411.1"/>
    <property type="molecule type" value="Genomic_DNA"/>
</dbReference>
<keyword evidence="3" id="KW-1185">Reference proteome</keyword>
<evidence type="ECO:0000256" key="1">
    <source>
        <dbReference type="SAM" id="MobiDB-lite"/>
    </source>
</evidence>
<evidence type="ECO:0000313" key="2">
    <source>
        <dbReference type="EMBL" id="CAJ0942411.1"/>
    </source>
</evidence>
<sequence length="245" mass="27483">MRNQKQSEEQVLREQSPQQKHRQQQRQHLQRRQQQGEASSQHRSGGSHLGSQRSRGCGRTGGPKVDPAVEIIPRPEPSEVLLMLCKPADAGERYRLFICRFTVPVGQSPLSVVLSWDQRNTVIALSLYMLILFEIETGIASSCILSMGSIFMIVTVAHTLHKASQVTCQNHDQAASTLYENDSAHEADLNDSTPSSDLHDKEMTPVRPHPEIHREFSYPPFVQQQQQQQTTTTAATQTTNAFSTI</sequence>
<feature type="compositionally biased region" description="Polar residues" evidence="1">
    <location>
        <begin position="36"/>
        <end position="54"/>
    </location>
</feature>
<dbReference type="PANTHER" id="PTHR36132:SF1">
    <property type="entry name" value="TRANSMEMBRANE PROTEIN 221"/>
    <property type="match status" value="1"/>
</dbReference>
<feature type="compositionally biased region" description="Basic and acidic residues" evidence="1">
    <location>
        <begin position="1"/>
        <end position="12"/>
    </location>
</feature>
<feature type="region of interest" description="Disordered" evidence="1">
    <location>
        <begin position="1"/>
        <end position="71"/>
    </location>
</feature>
<feature type="compositionally biased region" description="Basic residues" evidence="1">
    <location>
        <begin position="19"/>
        <end position="31"/>
    </location>
</feature>
<protein>
    <submittedName>
        <fullName evidence="2">Uncharacterized protein</fullName>
    </submittedName>
</protein>
<gene>
    <name evidence="2" type="ORF">RIMI_LOCUS9580389</name>
</gene>
<dbReference type="PANTHER" id="PTHR36132">
    <property type="entry name" value="TRANSMEMBRANE PROTEIN 221"/>
    <property type="match status" value="1"/>
</dbReference>
<organism evidence="2 3">
    <name type="scientific">Ranitomeya imitator</name>
    <name type="common">mimic poison frog</name>
    <dbReference type="NCBI Taxonomy" id="111125"/>
    <lineage>
        <taxon>Eukaryota</taxon>
        <taxon>Metazoa</taxon>
        <taxon>Chordata</taxon>
        <taxon>Craniata</taxon>
        <taxon>Vertebrata</taxon>
        <taxon>Euteleostomi</taxon>
        <taxon>Amphibia</taxon>
        <taxon>Batrachia</taxon>
        <taxon>Anura</taxon>
        <taxon>Neobatrachia</taxon>
        <taxon>Hyloidea</taxon>
        <taxon>Dendrobatidae</taxon>
        <taxon>Dendrobatinae</taxon>
        <taxon>Ranitomeya</taxon>
    </lineage>
</organism>
<reference evidence="2" key="1">
    <citation type="submission" date="2023-07" db="EMBL/GenBank/DDBJ databases">
        <authorList>
            <person name="Stuckert A."/>
        </authorList>
    </citation>
    <scope>NUCLEOTIDE SEQUENCE</scope>
</reference>
<proteinExistence type="predicted"/>
<comment type="caution">
    <text evidence="2">The sequence shown here is derived from an EMBL/GenBank/DDBJ whole genome shotgun (WGS) entry which is preliminary data.</text>
</comment>
<dbReference type="InterPro" id="IPR053101">
    <property type="entry name" value="TM221"/>
</dbReference>
<name>A0ABN9LI96_9NEOB</name>